<keyword evidence="2" id="KW-0815">Transposition</keyword>
<dbReference type="RefSeq" id="WP_128248736.1">
    <property type="nucleotide sequence ID" value="NZ_CP034951.1"/>
</dbReference>
<feature type="domain" description="DUF4372" evidence="6">
    <location>
        <begin position="9"/>
        <end position="81"/>
    </location>
</feature>
<keyword evidence="3" id="KW-0238">DNA-binding</keyword>
<comment type="similarity">
    <text evidence="1">Belongs to the transposase 11 family.</text>
</comment>
<dbReference type="KEGG" id="aev:EI546_00655"/>
<protein>
    <submittedName>
        <fullName evidence="8">IS4 family transposase</fullName>
    </submittedName>
</protein>
<evidence type="ECO:0000313" key="7">
    <source>
        <dbReference type="EMBL" id="QAA80335.1"/>
    </source>
</evidence>
<proteinExistence type="inferred from homology"/>
<evidence type="ECO:0000313" key="8">
    <source>
        <dbReference type="EMBL" id="QAA81016.1"/>
    </source>
</evidence>
<dbReference type="KEGG" id="aev:EI546_04405"/>
<evidence type="ECO:0000313" key="9">
    <source>
        <dbReference type="Proteomes" id="UP000285517"/>
    </source>
</evidence>
<sequence length="399" mass="46768">MNKSKNFSGQPIIKQVLNFLDPKDVYRTAKKHNSDRYTKKFSTYDHLVTMIFAVISGCNSLREVTSIMLACEGKINHLGLRDFPKRSTLSDANKRRSAEVFADIYSGLYKRYHRFLSDSRTREPAIKDLKIVDSSTIALFSDILRGVGRNPLNGKKKGGIKMHTMINAMEDVPCLIKFSDAATHDHTFLKELGLKKGSYVVFDKGYVDYQQYEQWTLDGIYFVTRQKSNARYTSFEEFDIPNNVDDAVLKDEKITLSDKEGNEFHLRRIAFWHQEKSKVYEFITNNYEVEADRITDIYKNRWQIETMFKRLKQNFPLKYFLGDNQNAIEIQIWVSLIIQLIMLVIQRKAQRSWAYSNMVSVIRHHLMTYIDLFKFLKNPDSKWEEITTKNIGQLSFFDP</sequence>
<dbReference type="InterPro" id="IPR002559">
    <property type="entry name" value="Transposase_11"/>
</dbReference>
<dbReference type="InterPro" id="IPR047952">
    <property type="entry name" value="Transpos_IS4"/>
</dbReference>
<keyword evidence="9" id="KW-1185">Reference proteome</keyword>
<dbReference type="InterPro" id="IPR012337">
    <property type="entry name" value="RNaseH-like_sf"/>
</dbReference>
<accession>A0A410G170</accession>
<dbReference type="GO" id="GO:0006313">
    <property type="term" value="P:DNA transposition"/>
    <property type="evidence" value="ECO:0007669"/>
    <property type="project" value="InterPro"/>
</dbReference>
<dbReference type="NCBIfam" id="NF033592">
    <property type="entry name" value="transpos_IS4_1"/>
    <property type="match status" value="1"/>
</dbReference>
<keyword evidence="4" id="KW-0233">DNA recombination</keyword>
<gene>
    <name evidence="7" type="ORF">EI546_00655</name>
    <name evidence="8" type="ORF">EI546_04405</name>
</gene>
<dbReference type="PANTHER" id="PTHR33258">
    <property type="entry name" value="TRANSPOSASE INSL FOR INSERTION SEQUENCE ELEMENT IS186A-RELATED"/>
    <property type="match status" value="1"/>
</dbReference>
<dbReference type="InterPro" id="IPR025399">
    <property type="entry name" value="DUF4372"/>
</dbReference>
<reference evidence="8 9" key="1">
    <citation type="submission" date="2019-01" db="EMBL/GenBank/DDBJ databases">
        <title>Complete genome sequencing of Aequorivita sp. H23M31.</title>
        <authorList>
            <person name="Bae J.-W."/>
        </authorList>
    </citation>
    <scope>NUCLEOTIDE SEQUENCE [LARGE SCALE GENOMIC DNA]</scope>
    <source>
        <strain evidence="8 9">H23M31</strain>
    </source>
</reference>
<dbReference type="Pfam" id="PF14294">
    <property type="entry name" value="DUF4372"/>
    <property type="match status" value="1"/>
</dbReference>
<organism evidence="8 9">
    <name type="scientific">Aequorivita ciconiae</name>
    <dbReference type="NCBI Taxonomy" id="2494375"/>
    <lineage>
        <taxon>Bacteria</taxon>
        <taxon>Pseudomonadati</taxon>
        <taxon>Bacteroidota</taxon>
        <taxon>Flavobacteriia</taxon>
        <taxon>Flavobacteriales</taxon>
        <taxon>Flavobacteriaceae</taxon>
        <taxon>Aequorivita</taxon>
    </lineage>
</organism>
<feature type="domain" description="Transposase IS4-like" evidence="5">
    <location>
        <begin position="129"/>
        <end position="338"/>
    </location>
</feature>
<dbReference type="EMBL" id="CP034951">
    <property type="protein sequence ID" value="QAA80335.1"/>
    <property type="molecule type" value="Genomic_DNA"/>
</dbReference>
<evidence type="ECO:0000259" key="5">
    <source>
        <dbReference type="Pfam" id="PF01609"/>
    </source>
</evidence>
<dbReference type="Proteomes" id="UP000285517">
    <property type="component" value="Chromosome"/>
</dbReference>
<dbReference type="AlphaFoldDB" id="A0A410G170"/>
<dbReference type="SUPFAM" id="SSF53098">
    <property type="entry name" value="Ribonuclease H-like"/>
    <property type="match status" value="1"/>
</dbReference>
<evidence type="ECO:0000256" key="3">
    <source>
        <dbReference type="ARBA" id="ARBA00023125"/>
    </source>
</evidence>
<dbReference type="GO" id="GO:0004803">
    <property type="term" value="F:transposase activity"/>
    <property type="evidence" value="ECO:0007669"/>
    <property type="project" value="InterPro"/>
</dbReference>
<name>A0A410G170_9FLAO</name>
<evidence type="ECO:0000256" key="4">
    <source>
        <dbReference type="ARBA" id="ARBA00023172"/>
    </source>
</evidence>
<dbReference type="EMBL" id="CP034951">
    <property type="protein sequence ID" value="QAA81016.1"/>
    <property type="molecule type" value="Genomic_DNA"/>
</dbReference>
<evidence type="ECO:0000256" key="2">
    <source>
        <dbReference type="ARBA" id="ARBA00022578"/>
    </source>
</evidence>
<dbReference type="OrthoDB" id="7327264at2"/>
<dbReference type="Pfam" id="PF01609">
    <property type="entry name" value="DDE_Tnp_1"/>
    <property type="match status" value="1"/>
</dbReference>
<evidence type="ECO:0000256" key="1">
    <source>
        <dbReference type="ARBA" id="ARBA00010075"/>
    </source>
</evidence>
<dbReference type="PANTHER" id="PTHR33258:SF1">
    <property type="entry name" value="TRANSPOSASE INSL FOR INSERTION SEQUENCE ELEMENT IS186A-RELATED"/>
    <property type="match status" value="1"/>
</dbReference>
<dbReference type="GO" id="GO:0003677">
    <property type="term" value="F:DNA binding"/>
    <property type="evidence" value="ECO:0007669"/>
    <property type="project" value="UniProtKB-KW"/>
</dbReference>
<evidence type="ECO:0000259" key="6">
    <source>
        <dbReference type="Pfam" id="PF14294"/>
    </source>
</evidence>